<evidence type="ECO:0000256" key="1">
    <source>
        <dbReference type="ARBA" id="ARBA00008861"/>
    </source>
</evidence>
<feature type="domain" description="Gamma-glutamylcyclotransferase AIG2-like" evidence="4">
    <location>
        <begin position="16"/>
        <end position="92"/>
    </location>
</feature>
<dbReference type="PANTHER" id="PTHR31544:SF2">
    <property type="entry name" value="AIG2-LIKE PROTEIN D"/>
    <property type="match status" value="1"/>
</dbReference>
<dbReference type="InterPro" id="IPR036568">
    <property type="entry name" value="GGCT-like_sf"/>
</dbReference>
<protein>
    <recommendedName>
        <fullName evidence="3">Putative gamma-glutamylcyclotransferase</fullName>
    </recommendedName>
</protein>
<dbReference type="OrthoDB" id="1044435at2759"/>
<dbReference type="CDD" id="cd06661">
    <property type="entry name" value="GGCT_like"/>
    <property type="match status" value="1"/>
</dbReference>
<dbReference type="InterPro" id="IPR009288">
    <property type="entry name" value="AIG2-like_dom"/>
</dbReference>
<keyword evidence="6" id="KW-1185">Reference proteome</keyword>
<gene>
    <name evidence="5" type="ORF">PAXINDRAFT_171468</name>
</gene>
<dbReference type="GO" id="GO:0016740">
    <property type="term" value="F:transferase activity"/>
    <property type="evidence" value="ECO:0007669"/>
    <property type="project" value="UniProtKB-KW"/>
</dbReference>
<evidence type="ECO:0000256" key="2">
    <source>
        <dbReference type="ARBA" id="ARBA00022679"/>
    </source>
</evidence>
<evidence type="ECO:0000259" key="4">
    <source>
        <dbReference type="Pfam" id="PF06094"/>
    </source>
</evidence>
<name>A0A0C9TW65_PAXIN</name>
<dbReference type="SUPFAM" id="SSF110857">
    <property type="entry name" value="Gamma-glutamyl cyclotransferase-like"/>
    <property type="match status" value="1"/>
</dbReference>
<organism evidence="5 6">
    <name type="scientific">Paxillus involutus ATCC 200175</name>
    <dbReference type="NCBI Taxonomy" id="664439"/>
    <lineage>
        <taxon>Eukaryota</taxon>
        <taxon>Fungi</taxon>
        <taxon>Dikarya</taxon>
        <taxon>Basidiomycota</taxon>
        <taxon>Agaricomycotina</taxon>
        <taxon>Agaricomycetes</taxon>
        <taxon>Agaricomycetidae</taxon>
        <taxon>Boletales</taxon>
        <taxon>Paxilineae</taxon>
        <taxon>Paxillaceae</taxon>
        <taxon>Paxillus</taxon>
    </lineage>
</organism>
<dbReference type="AlphaFoldDB" id="A0A0C9TW65"/>
<dbReference type="InterPro" id="IPR045038">
    <property type="entry name" value="AIG2-like"/>
</dbReference>
<proteinExistence type="inferred from homology"/>
<sequence length="195" mass="22081">MHPTILKRVIGNDGSHLRICPALLPEYTRHQIHGADYPGIVPYSQSRGMFDDDLELEARSVRGCLVIGLSSEDIILLDIFEGNEYTREQVLVHPLSSLTSLDEMLPFEVNGLVPAKAPPVPAPNELEKALEVNTYVWCRPLSKLRPNLWAFNEFVRDNAWKWIGSESEGNREYTYAEVDKRQAMNGTIVRSSVME</sequence>
<dbReference type="Gene3D" id="3.10.490.10">
    <property type="entry name" value="Gamma-glutamyl cyclotransferase-like"/>
    <property type="match status" value="1"/>
</dbReference>
<evidence type="ECO:0000313" key="6">
    <source>
        <dbReference type="Proteomes" id="UP000053647"/>
    </source>
</evidence>
<dbReference type="PANTHER" id="PTHR31544">
    <property type="entry name" value="AIG2-LIKE PROTEIN D"/>
    <property type="match status" value="1"/>
</dbReference>
<evidence type="ECO:0000256" key="3">
    <source>
        <dbReference type="ARBA" id="ARBA00030602"/>
    </source>
</evidence>
<dbReference type="EMBL" id="KN819370">
    <property type="protein sequence ID" value="KIJ11957.1"/>
    <property type="molecule type" value="Genomic_DNA"/>
</dbReference>
<evidence type="ECO:0000313" key="5">
    <source>
        <dbReference type="EMBL" id="KIJ11957.1"/>
    </source>
</evidence>
<accession>A0A0C9TW65</accession>
<dbReference type="InterPro" id="IPR013024">
    <property type="entry name" value="GGCT-like"/>
</dbReference>
<dbReference type="HOGENOM" id="CLU_093936_1_0_1"/>
<reference evidence="5 6" key="1">
    <citation type="submission" date="2014-06" db="EMBL/GenBank/DDBJ databases">
        <authorList>
            <consortium name="DOE Joint Genome Institute"/>
            <person name="Kuo A."/>
            <person name="Kohler A."/>
            <person name="Nagy L.G."/>
            <person name="Floudas D."/>
            <person name="Copeland A."/>
            <person name="Barry K.W."/>
            <person name="Cichocki N."/>
            <person name="Veneault-Fourrey C."/>
            <person name="LaButti K."/>
            <person name="Lindquist E.A."/>
            <person name="Lipzen A."/>
            <person name="Lundell T."/>
            <person name="Morin E."/>
            <person name="Murat C."/>
            <person name="Sun H."/>
            <person name="Tunlid A."/>
            <person name="Henrissat B."/>
            <person name="Grigoriev I.V."/>
            <person name="Hibbett D.S."/>
            <person name="Martin F."/>
            <person name="Nordberg H.P."/>
            <person name="Cantor M.N."/>
            <person name="Hua S.X."/>
        </authorList>
    </citation>
    <scope>NUCLEOTIDE SEQUENCE [LARGE SCALE GENOMIC DNA]</scope>
    <source>
        <strain evidence="5 6">ATCC 200175</strain>
    </source>
</reference>
<keyword evidence="2" id="KW-0808">Transferase</keyword>
<dbReference type="Proteomes" id="UP000053647">
    <property type="component" value="Unassembled WGS sequence"/>
</dbReference>
<comment type="similarity">
    <text evidence="1">Belongs to the gamma-glutamylcyclotransferase family.</text>
</comment>
<dbReference type="Pfam" id="PF06094">
    <property type="entry name" value="GGACT"/>
    <property type="match status" value="1"/>
</dbReference>
<reference evidence="6" key="2">
    <citation type="submission" date="2015-01" db="EMBL/GenBank/DDBJ databases">
        <title>Evolutionary Origins and Diversification of the Mycorrhizal Mutualists.</title>
        <authorList>
            <consortium name="DOE Joint Genome Institute"/>
            <consortium name="Mycorrhizal Genomics Consortium"/>
            <person name="Kohler A."/>
            <person name="Kuo A."/>
            <person name="Nagy L.G."/>
            <person name="Floudas D."/>
            <person name="Copeland A."/>
            <person name="Barry K.W."/>
            <person name="Cichocki N."/>
            <person name="Veneault-Fourrey C."/>
            <person name="LaButti K."/>
            <person name="Lindquist E.A."/>
            <person name="Lipzen A."/>
            <person name="Lundell T."/>
            <person name="Morin E."/>
            <person name="Murat C."/>
            <person name="Riley R."/>
            <person name="Ohm R."/>
            <person name="Sun H."/>
            <person name="Tunlid A."/>
            <person name="Henrissat B."/>
            <person name="Grigoriev I.V."/>
            <person name="Hibbett D.S."/>
            <person name="Martin F."/>
        </authorList>
    </citation>
    <scope>NUCLEOTIDE SEQUENCE [LARGE SCALE GENOMIC DNA]</scope>
    <source>
        <strain evidence="6">ATCC 200175</strain>
    </source>
</reference>